<proteinExistence type="predicted"/>
<keyword evidence="1" id="KW-0812">Transmembrane</keyword>
<evidence type="ECO:0000313" key="3">
    <source>
        <dbReference type="Proteomes" id="UP000186851"/>
    </source>
</evidence>
<keyword evidence="1" id="KW-0472">Membrane</keyword>
<keyword evidence="1" id="KW-1133">Transmembrane helix</keyword>
<accession>A0AAF0D381</accession>
<evidence type="ECO:0000256" key="1">
    <source>
        <dbReference type="SAM" id="Phobius"/>
    </source>
</evidence>
<protein>
    <submittedName>
        <fullName evidence="2">Uncharacterized protein</fullName>
    </submittedName>
</protein>
<gene>
    <name evidence="2" type="ORF">OdinLCB4_002800</name>
</gene>
<organism evidence="2 3">
    <name type="scientific">Odinarchaeota yellowstonii (strain LCB_4)</name>
    <dbReference type="NCBI Taxonomy" id="1841599"/>
    <lineage>
        <taxon>Archaea</taxon>
        <taxon>Promethearchaeati</taxon>
        <taxon>Candidatus Odinarchaeota</taxon>
        <taxon>Candidatus Odinarchaeia</taxon>
        <taxon>Candidatus Odinarchaeales</taxon>
        <taxon>Candidatus Odinarchaeaceae</taxon>
        <taxon>Candidatus Odinarchaeum</taxon>
    </lineage>
</organism>
<reference evidence="2" key="1">
    <citation type="journal article" date="2017" name="Nature">
        <title>Asgard archaea illuminate the origin of eukaryotic cellular complexity.</title>
        <authorList>
            <person name="Zaremba-Niedzwiedzka K."/>
            <person name="Caceres E.F."/>
            <person name="Saw J.H."/>
            <person name="Backstrom D."/>
            <person name="Juzokaite L."/>
            <person name="Vancaester E."/>
            <person name="Seitz K.W."/>
            <person name="Anantharaman K."/>
            <person name="Starnawski P."/>
            <person name="Kjeldsen K.U."/>
            <person name="Scott M.B."/>
            <person name="Nunoura T."/>
            <person name="Banfield J.F."/>
            <person name="Schramm A."/>
            <person name="Baker B.J."/>
            <person name="Spang A."/>
            <person name="Ettema T.J.G."/>
        </authorList>
    </citation>
    <scope>NUCLEOTIDE SEQUENCE</scope>
    <source>
        <strain evidence="2">LCB_4</strain>
    </source>
</reference>
<dbReference type="Proteomes" id="UP000186851">
    <property type="component" value="Chromosome"/>
</dbReference>
<dbReference type="EMBL" id="CP091871">
    <property type="protein sequence ID" value="WEU40860.1"/>
    <property type="molecule type" value="Genomic_DNA"/>
</dbReference>
<reference evidence="2" key="2">
    <citation type="journal article" date="2022" name="Nat. Microbiol.">
        <title>A closed Candidatus Odinarchaeum chromosome exposes Asgard archaeal viruses.</title>
        <authorList>
            <person name="Tamarit D."/>
            <person name="Caceres E.F."/>
            <person name="Krupovic M."/>
            <person name="Nijland R."/>
            <person name="Eme L."/>
            <person name="Robinson N.P."/>
            <person name="Ettema T.J.G."/>
        </authorList>
    </citation>
    <scope>NUCLEOTIDE SEQUENCE</scope>
    <source>
        <strain evidence="2">LCB_4</strain>
    </source>
</reference>
<feature type="transmembrane region" description="Helical" evidence="1">
    <location>
        <begin position="322"/>
        <end position="346"/>
    </location>
</feature>
<name>A0AAF0D381_ODILC</name>
<evidence type="ECO:0000313" key="2">
    <source>
        <dbReference type="EMBL" id="WEU40860.1"/>
    </source>
</evidence>
<dbReference type="KEGG" id="oyw:OdinLCB4_002800"/>
<dbReference type="AlphaFoldDB" id="A0AAF0D381"/>
<sequence length="352" mass="38785">METKNRNIMILGTVIMVLLTATPMISTALAQASPIYYSYQSGQLTLQTDKIIVRVTGLSGAGSNNMPHIIFWNPDDNNTIYHLKFIQLIEFIDSNGDQVFQYNEIATGNPVFSFASSQWNFSGFVEEENGVSCNFTLDSSKIPVGILNLSDFEFILAVHIYSTDHQITVAGENTTINALYEVKVDIIMKGWDWKTSNPNTMLALRVDLTWQTGAEAQLKMGLPGGHSIEAGTVINQGEEKKINNTATIQEQINFTGTDSETLAYFKYIDVAEDDLGPLNVTASYATTQSGLKIYLCYPKWTGTLVHDPTVGVTENILSILPFFLTPIFLILVSVVVVSAFGGILVLKRNGKL</sequence>